<sequence>MNLCCNMNNNNILNEFKYLGFHKSLINEFGNCLNEIGTYGKYLNNNLIIRSINLFDLTISTIAHINRLWDILTRPPDIPTLESSSIALPYPYNVPGGRFREIFYRDSYFIILELSTLPNKLNLIENMIDNFVNLINKYGFIPNRNRTYYLNRSQSPCFVFDTKVSTGEGAKTPGDIGYKHVFRINDDIILNRYYDPLRKPCPESYPKEENECKRAKEMFGITAETFYFHNRAACESEWDFSSRWFKDKKSKELNQCGEIVSIDLYCLVHFLEYFFVLIFTFIVPLY</sequence>
<dbReference type="SUPFAM" id="SSF48208">
    <property type="entry name" value="Six-hairpin glycosidases"/>
    <property type="match status" value="1"/>
</dbReference>
<dbReference type="Pfam" id="PF01204">
    <property type="entry name" value="Trehalase"/>
    <property type="match status" value="2"/>
</dbReference>
<comment type="caution">
    <text evidence="7">The sequence shown here is derived from an EMBL/GenBank/DDBJ whole genome shotgun (WGS) entry which is preliminary data.</text>
</comment>
<comment type="catalytic activity">
    <reaction evidence="1 5">
        <text>alpha,alpha-trehalose + H2O = alpha-D-glucose + beta-D-glucose</text>
        <dbReference type="Rhea" id="RHEA:32675"/>
        <dbReference type="ChEBI" id="CHEBI:15377"/>
        <dbReference type="ChEBI" id="CHEBI:15903"/>
        <dbReference type="ChEBI" id="CHEBI:16551"/>
        <dbReference type="ChEBI" id="CHEBI:17925"/>
        <dbReference type="EC" id="3.2.1.28"/>
    </reaction>
</comment>
<dbReference type="PRINTS" id="PR00744">
    <property type="entry name" value="GLHYDRLASE37"/>
</dbReference>
<dbReference type="GO" id="GO:0004555">
    <property type="term" value="F:alpha,alpha-trehalase activity"/>
    <property type="evidence" value="ECO:0007669"/>
    <property type="project" value="UniProtKB-EC"/>
</dbReference>
<organism evidence="7 8">
    <name type="scientific">Adineta steineri</name>
    <dbReference type="NCBI Taxonomy" id="433720"/>
    <lineage>
        <taxon>Eukaryota</taxon>
        <taxon>Metazoa</taxon>
        <taxon>Spiralia</taxon>
        <taxon>Gnathifera</taxon>
        <taxon>Rotifera</taxon>
        <taxon>Eurotatoria</taxon>
        <taxon>Bdelloidea</taxon>
        <taxon>Adinetida</taxon>
        <taxon>Adinetidae</taxon>
        <taxon>Adineta</taxon>
    </lineage>
</organism>
<feature type="transmembrane region" description="Helical" evidence="6">
    <location>
        <begin position="262"/>
        <end position="285"/>
    </location>
</feature>
<proteinExistence type="inferred from homology"/>
<dbReference type="InterPro" id="IPR001661">
    <property type="entry name" value="Glyco_hydro_37"/>
</dbReference>
<dbReference type="PANTHER" id="PTHR23403">
    <property type="entry name" value="TREHALASE"/>
    <property type="match status" value="1"/>
</dbReference>
<keyword evidence="5" id="KW-0378">Hydrolase</keyword>
<dbReference type="EMBL" id="CAJNOG010000186">
    <property type="protein sequence ID" value="CAF1054453.1"/>
    <property type="molecule type" value="Genomic_DNA"/>
</dbReference>
<keyword evidence="6" id="KW-0812">Transmembrane</keyword>
<dbReference type="PANTHER" id="PTHR23403:SF1">
    <property type="entry name" value="TREHALASE"/>
    <property type="match status" value="1"/>
</dbReference>
<dbReference type="InterPro" id="IPR012341">
    <property type="entry name" value="6hp_glycosidase-like_sf"/>
</dbReference>
<accession>A0A814KPT9</accession>
<keyword evidence="6" id="KW-0472">Membrane</keyword>
<reference evidence="7" key="1">
    <citation type="submission" date="2021-02" db="EMBL/GenBank/DDBJ databases">
        <authorList>
            <person name="Nowell W R."/>
        </authorList>
    </citation>
    <scope>NUCLEOTIDE SEQUENCE</scope>
</reference>
<keyword evidence="6" id="KW-1133">Transmembrane helix</keyword>
<evidence type="ECO:0000313" key="8">
    <source>
        <dbReference type="Proteomes" id="UP000663845"/>
    </source>
</evidence>
<dbReference type="InterPro" id="IPR008928">
    <property type="entry name" value="6-hairpin_glycosidase_sf"/>
</dbReference>
<dbReference type="AlphaFoldDB" id="A0A814KPT9"/>
<evidence type="ECO:0000256" key="4">
    <source>
        <dbReference type="ARBA" id="ARBA00019905"/>
    </source>
</evidence>
<evidence type="ECO:0000313" key="7">
    <source>
        <dbReference type="EMBL" id="CAF1054453.1"/>
    </source>
</evidence>
<keyword evidence="5" id="KW-0326">Glycosidase</keyword>
<dbReference type="Gene3D" id="1.50.10.10">
    <property type="match status" value="2"/>
</dbReference>
<evidence type="ECO:0000256" key="6">
    <source>
        <dbReference type="SAM" id="Phobius"/>
    </source>
</evidence>
<gene>
    <name evidence="7" type="ORF">JYZ213_LOCUS18865</name>
</gene>
<dbReference type="GO" id="GO:0005993">
    <property type="term" value="P:trehalose catabolic process"/>
    <property type="evidence" value="ECO:0007669"/>
    <property type="project" value="TreeGrafter"/>
</dbReference>
<dbReference type="Proteomes" id="UP000663845">
    <property type="component" value="Unassembled WGS sequence"/>
</dbReference>
<dbReference type="EC" id="3.2.1.28" evidence="3 5"/>
<evidence type="ECO:0000256" key="5">
    <source>
        <dbReference type="RuleBase" id="RU361180"/>
    </source>
</evidence>
<comment type="similarity">
    <text evidence="2 5">Belongs to the glycosyl hydrolase 37 family.</text>
</comment>
<protein>
    <recommendedName>
        <fullName evidence="4 5">Trehalase</fullName>
        <ecNumber evidence="3 5">3.2.1.28</ecNumber>
    </recommendedName>
    <alternativeName>
        <fullName evidence="5">Alpha-trehalose glucohydrolase</fullName>
    </alternativeName>
</protein>
<evidence type="ECO:0000256" key="2">
    <source>
        <dbReference type="ARBA" id="ARBA00005615"/>
    </source>
</evidence>
<evidence type="ECO:0000256" key="1">
    <source>
        <dbReference type="ARBA" id="ARBA00001576"/>
    </source>
</evidence>
<name>A0A814KPT9_9BILA</name>
<evidence type="ECO:0000256" key="3">
    <source>
        <dbReference type="ARBA" id="ARBA00012757"/>
    </source>
</evidence>